<organism evidence="1 2">
    <name type="scientific">Escherichia coli</name>
    <dbReference type="NCBI Taxonomy" id="562"/>
    <lineage>
        <taxon>Bacteria</taxon>
        <taxon>Pseudomonadati</taxon>
        <taxon>Pseudomonadota</taxon>
        <taxon>Gammaproteobacteria</taxon>
        <taxon>Enterobacterales</taxon>
        <taxon>Enterobacteriaceae</taxon>
        <taxon>Escherichia</taxon>
    </lineage>
</organism>
<evidence type="ECO:0000313" key="1">
    <source>
        <dbReference type="EMBL" id="EFH3673801.1"/>
    </source>
</evidence>
<comment type="caution">
    <text evidence="1">The sequence shown here is derived from an EMBL/GenBank/DDBJ whole genome shotgun (WGS) entry which is preliminary data.</text>
</comment>
<dbReference type="InterPro" id="IPR035069">
    <property type="entry name" value="TTHA1013/TTHA0281-like"/>
</dbReference>
<dbReference type="AlphaFoldDB" id="A0A0H0GR28"/>
<proteinExistence type="predicted"/>
<accession>A0A0H0GR28</accession>
<gene>
    <name evidence="1" type="ORF">F9461_11310</name>
</gene>
<name>A0A0H0GR28_ECOLX</name>
<dbReference type="SUPFAM" id="SSF143100">
    <property type="entry name" value="TTHA1013/TTHA0281-like"/>
    <property type="match status" value="1"/>
</dbReference>
<reference evidence="1 2" key="1">
    <citation type="submission" date="2019-12" db="EMBL/GenBank/DDBJ databases">
        <authorList>
            <consortium name="NARMS: The National Antimicrobial Resistance Monitoring System"/>
        </authorList>
    </citation>
    <scope>NUCLEOTIDE SEQUENCE [LARGE SCALE GENOMIC DNA]</scope>
    <source>
        <strain evidence="1 2">CVM N19EC0189</strain>
    </source>
</reference>
<sequence length="98" mass="11194">MKTLRCMAYQQNGVYVAACLDLSLAAQADTMKEAVNKLDEQIKDFFTEALSEPEYAKQLLSRKAPLSMWLKYWVIAFQVFVRKRGEAKLFAEPCDAHA</sequence>
<dbReference type="EMBL" id="AASVQO010000007">
    <property type="protein sequence ID" value="EFH3673801.1"/>
    <property type="molecule type" value="Genomic_DNA"/>
</dbReference>
<protein>
    <submittedName>
        <fullName evidence="1">DUF1902 domain-containing protein</fullName>
    </submittedName>
</protein>
<dbReference type="RefSeq" id="WP_000854876.1">
    <property type="nucleotide sequence ID" value="NZ_BFYB01000063.1"/>
</dbReference>
<evidence type="ECO:0000313" key="2">
    <source>
        <dbReference type="Proteomes" id="UP000534496"/>
    </source>
</evidence>
<dbReference type="Proteomes" id="UP000534496">
    <property type="component" value="Unassembled WGS sequence"/>
</dbReference>